<dbReference type="EMBL" id="CAJVPM010000285">
    <property type="protein sequence ID" value="CAG8440317.1"/>
    <property type="molecule type" value="Genomic_DNA"/>
</dbReference>
<dbReference type="Proteomes" id="UP000789860">
    <property type="component" value="Unassembled WGS sequence"/>
</dbReference>
<comment type="caution">
    <text evidence="1">The sequence shown here is derived from an EMBL/GenBank/DDBJ whole genome shotgun (WGS) entry which is preliminary data.</text>
</comment>
<evidence type="ECO:0000313" key="2">
    <source>
        <dbReference type="Proteomes" id="UP000789860"/>
    </source>
</evidence>
<reference evidence="1" key="1">
    <citation type="submission" date="2021-06" db="EMBL/GenBank/DDBJ databases">
        <authorList>
            <person name="Kallberg Y."/>
            <person name="Tangrot J."/>
            <person name="Rosling A."/>
        </authorList>
    </citation>
    <scope>NUCLEOTIDE SEQUENCE</scope>
    <source>
        <strain evidence="1">AU212A</strain>
    </source>
</reference>
<evidence type="ECO:0000313" key="1">
    <source>
        <dbReference type="EMBL" id="CAG8440317.1"/>
    </source>
</evidence>
<gene>
    <name evidence="1" type="ORF">SCALOS_LOCUS572</name>
</gene>
<organism evidence="1 2">
    <name type="scientific">Scutellospora calospora</name>
    <dbReference type="NCBI Taxonomy" id="85575"/>
    <lineage>
        <taxon>Eukaryota</taxon>
        <taxon>Fungi</taxon>
        <taxon>Fungi incertae sedis</taxon>
        <taxon>Mucoromycota</taxon>
        <taxon>Glomeromycotina</taxon>
        <taxon>Glomeromycetes</taxon>
        <taxon>Diversisporales</taxon>
        <taxon>Gigasporaceae</taxon>
        <taxon>Scutellospora</taxon>
    </lineage>
</organism>
<accession>A0ACA9JWT1</accession>
<keyword evidence="2" id="KW-1185">Reference proteome</keyword>
<protein>
    <submittedName>
        <fullName evidence="1">790_t:CDS:1</fullName>
    </submittedName>
</protein>
<sequence length="127" mass="14894">MSDNHKIWKYYTVNIDDESLKCNDCVNYHYAANILISTLKNFQQIINEETLAEDEEDFTDIENSESIIEDDNVIKYTVKKNSEPIIFPCETPIDRIRVEGDREFTATFRRNSVTVKGEQCTIFLKKE</sequence>
<name>A0ACA9JWT1_9GLOM</name>
<proteinExistence type="predicted"/>